<evidence type="ECO:0000313" key="4">
    <source>
        <dbReference type="EMBL" id="KDA01063.1"/>
    </source>
</evidence>
<evidence type="ECO:0000256" key="1">
    <source>
        <dbReference type="PIRSR" id="PIRSR640198-1"/>
    </source>
</evidence>
<keyword evidence="2" id="KW-0547">Nucleotide-binding</keyword>
<dbReference type="AlphaFoldDB" id="A0A059G3K2"/>
<feature type="domain" description="Fido" evidence="3">
    <location>
        <begin position="250"/>
        <end position="400"/>
    </location>
</feature>
<evidence type="ECO:0000256" key="2">
    <source>
        <dbReference type="PIRSR" id="PIRSR640198-2"/>
    </source>
</evidence>
<dbReference type="STRING" id="1280953.HOC_17371"/>
<comment type="caution">
    <text evidence="4">The sequence shown here is derived from an EMBL/GenBank/DDBJ whole genome shotgun (WGS) entry which is preliminary data.</text>
</comment>
<sequence length="518" mass="58240">MAFLSTSPASFQDELLPENSRLIGWAALVHGLGLDAPVRDPACVSSGHISGSQRREGLWRLFDKRYNPGVDPIAHIVFALRNETFDLLILKRAFDALGPEPLEAYIASAPTGVFARRLWFFYEEFTGQRLDIPDAASIAAIDALDPGDYITLDRPHLSQRHRVRDNLLGGKGFCPIVRRTEALQGFIARDLAHAAQETVGQTGAHLISRAASFMLLADSQASFAIEGERPPRNRLERWANAIKEAGKRPMNQTEIYRLHRILLGDDRFTSVGYRTAGVFLGERDHNQDPLPEFIGARPDDLPDMMLAWNTCNNRLRVTKVDAVIQAAVLAFGFVYIHPLEDGNGRLHRCLIHHVLAERKFAPAGMVFPVSSVMLDRIDEYRATLQAHSAPLMPFIDWRATPERNVEVLNDTSDLYRYFDATEAAEFLYACVQRTIETDLPKEIAYLRAHDDAERNIMNRVEMPDRLAKDFIMFVRQNKGHLSKARRTGAFARLADAEVAELEEIVQVAFADYSAAAYD</sequence>
<dbReference type="RefSeq" id="WP_035540910.1">
    <property type="nucleotide sequence ID" value="NZ_ARYL01000037.1"/>
</dbReference>
<dbReference type="OrthoDB" id="9813719at2"/>
<dbReference type="InterPro" id="IPR036597">
    <property type="entry name" value="Fido-like_dom_sf"/>
</dbReference>
<dbReference type="eggNOG" id="COG3177">
    <property type="taxonomic scope" value="Bacteria"/>
</dbReference>
<dbReference type="PANTHER" id="PTHR13504:SF38">
    <property type="entry name" value="FIDO DOMAIN-CONTAINING PROTEIN"/>
    <property type="match status" value="1"/>
</dbReference>
<feature type="active site" evidence="1">
    <location>
        <position position="337"/>
    </location>
</feature>
<protein>
    <submittedName>
        <fullName evidence="4">Filamentation induced by cAMP protein Fic</fullName>
    </submittedName>
</protein>
<dbReference type="Proteomes" id="UP000024942">
    <property type="component" value="Unassembled WGS sequence"/>
</dbReference>
<feature type="binding site" evidence="2">
    <location>
        <begin position="341"/>
        <end position="348"/>
    </location>
    <ligand>
        <name>ATP</name>
        <dbReference type="ChEBI" id="CHEBI:30616"/>
    </ligand>
</feature>
<dbReference type="SUPFAM" id="SSF140931">
    <property type="entry name" value="Fic-like"/>
    <property type="match status" value="1"/>
</dbReference>
<accession>A0A059G3K2</accession>
<gene>
    <name evidence="4" type="ORF">HOC_17371</name>
</gene>
<name>A0A059G3K2_9PROT</name>
<evidence type="ECO:0000313" key="5">
    <source>
        <dbReference type="Proteomes" id="UP000024942"/>
    </source>
</evidence>
<organism evidence="4 5">
    <name type="scientific">Hyphomonas oceanitis SCH89</name>
    <dbReference type="NCBI Taxonomy" id="1280953"/>
    <lineage>
        <taxon>Bacteria</taxon>
        <taxon>Pseudomonadati</taxon>
        <taxon>Pseudomonadota</taxon>
        <taxon>Alphaproteobacteria</taxon>
        <taxon>Hyphomonadales</taxon>
        <taxon>Hyphomonadaceae</taxon>
        <taxon>Hyphomonas</taxon>
    </lineage>
</organism>
<dbReference type="GO" id="GO:0005524">
    <property type="term" value="F:ATP binding"/>
    <property type="evidence" value="ECO:0007669"/>
    <property type="project" value="UniProtKB-KW"/>
</dbReference>
<proteinExistence type="predicted"/>
<dbReference type="Pfam" id="PF02661">
    <property type="entry name" value="Fic"/>
    <property type="match status" value="1"/>
</dbReference>
<keyword evidence="2" id="KW-0067">ATP-binding</keyword>
<dbReference type="PATRIC" id="fig|1280953.3.peg.3479"/>
<dbReference type="InterPro" id="IPR040198">
    <property type="entry name" value="Fido_containing"/>
</dbReference>
<dbReference type="PANTHER" id="PTHR13504">
    <property type="entry name" value="FIDO DOMAIN-CONTAINING PROTEIN DDB_G0283145"/>
    <property type="match status" value="1"/>
</dbReference>
<keyword evidence="5" id="KW-1185">Reference proteome</keyword>
<dbReference type="InterPro" id="IPR003812">
    <property type="entry name" value="Fido"/>
</dbReference>
<reference evidence="4 5" key="1">
    <citation type="journal article" date="2014" name="Antonie Van Leeuwenhoek">
        <title>Hyphomonas beringensis sp. nov. and Hyphomonas chukchiensis sp. nov., isolated from surface seawater of the Bering Sea and Chukchi Sea.</title>
        <authorList>
            <person name="Li C."/>
            <person name="Lai Q."/>
            <person name="Li G."/>
            <person name="Dong C."/>
            <person name="Wang J."/>
            <person name="Liao Y."/>
            <person name="Shao Z."/>
        </authorList>
    </citation>
    <scope>NUCLEOTIDE SEQUENCE [LARGE SCALE GENOMIC DNA]</scope>
    <source>
        <strain evidence="4 5">SCH89</strain>
    </source>
</reference>
<dbReference type="PROSITE" id="PS51459">
    <property type="entry name" value="FIDO"/>
    <property type="match status" value="1"/>
</dbReference>
<evidence type="ECO:0000259" key="3">
    <source>
        <dbReference type="PROSITE" id="PS51459"/>
    </source>
</evidence>
<dbReference type="Gene3D" id="1.10.3290.10">
    <property type="entry name" value="Fido-like domain"/>
    <property type="match status" value="1"/>
</dbReference>
<dbReference type="EMBL" id="ARYL01000037">
    <property type="protein sequence ID" value="KDA01063.1"/>
    <property type="molecule type" value="Genomic_DNA"/>
</dbReference>